<dbReference type="PANTHER" id="PTHR11364:SF27">
    <property type="entry name" value="SULFURTRANSFERASE"/>
    <property type="match status" value="1"/>
</dbReference>
<evidence type="ECO:0000313" key="6">
    <source>
        <dbReference type="Proteomes" id="UP000243589"/>
    </source>
</evidence>
<evidence type="ECO:0000256" key="3">
    <source>
        <dbReference type="SAM" id="MobiDB-lite"/>
    </source>
</evidence>
<comment type="caution">
    <text evidence="5">The sequence shown here is derived from an EMBL/GenBank/DDBJ whole genome shotgun (WGS) entry which is preliminary data.</text>
</comment>
<organism evidence="5 6">
    <name type="scientific">Brevibacterium ravenspurgense</name>
    <dbReference type="NCBI Taxonomy" id="479117"/>
    <lineage>
        <taxon>Bacteria</taxon>
        <taxon>Bacillati</taxon>
        <taxon>Actinomycetota</taxon>
        <taxon>Actinomycetes</taxon>
        <taxon>Micrococcales</taxon>
        <taxon>Brevibacteriaceae</taxon>
        <taxon>Brevibacterium</taxon>
    </lineage>
</organism>
<evidence type="ECO:0000259" key="4">
    <source>
        <dbReference type="PROSITE" id="PS50206"/>
    </source>
</evidence>
<evidence type="ECO:0000256" key="1">
    <source>
        <dbReference type="ARBA" id="ARBA00022679"/>
    </source>
</evidence>
<feature type="region of interest" description="Disordered" evidence="3">
    <location>
        <begin position="180"/>
        <end position="201"/>
    </location>
</feature>
<name>A0A150HA22_9MICO</name>
<dbReference type="CDD" id="cd01448">
    <property type="entry name" value="TST_Repeat_1"/>
    <property type="match status" value="1"/>
</dbReference>
<dbReference type="Proteomes" id="UP000243589">
    <property type="component" value="Unassembled WGS sequence"/>
</dbReference>
<dbReference type="EC" id="2.8.1.2" evidence="5"/>
<dbReference type="SMART" id="SM00450">
    <property type="entry name" value="RHOD"/>
    <property type="match status" value="2"/>
</dbReference>
<feature type="domain" description="Rhodanese" evidence="4">
    <location>
        <begin position="170"/>
        <end position="274"/>
    </location>
</feature>
<keyword evidence="2" id="KW-0677">Repeat</keyword>
<feature type="domain" description="Rhodanese" evidence="4">
    <location>
        <begin position="18"/>
        <end position="137"/>
    </location>
</feature>
<reference evidence="5 6" key="1">
    <citation type="submission" date="2016-01" db="EMBL/GenBank/DDBJ databases">
        <title>Use of Whole Genome Sequencing to ascertain that Brevibacterium massiliense (Roux, Raoult 2009) is a later heterotypic synonym of Brevibacterium ravenspurgense (Mages 2008).</title>
        <authorList>
            <person name="Bernier A.-M."/>
            <person name="Burdz T."/>
            <person name="Huynh C."/>
            <person name="Pachecho A.L."/>
            <person name="Wiebe D."/>
            <person name="Bonner C."/>
            <person name="Bernard K."/>
        </authorList>
    </citation>
    <scope>NUCLEOTIDE SEQUENCE [LARGE SCALE GENOMIC DNA]</scope>
    <source>
        <strain evidence="5 6">CCUG56047</strain>
    </source>
</reference>
<dbReference type="InterPro" id="IPR036873">
    <property type="entry name" value="Rhodanese-like_dom_sf"/>
</dbReference>
<dbReference type="InterPro" id="IPR045078">
    <property type="entry name" value="TST/MPST-like"/>
</dbReference>
<evidence type="ECO:0000256" key="2">
    <source>
        <dbReference type="ARBA" id="ARBA00022737"/>
    </source>
</evidence>
<dbReference type="Pfam" id="PF00581">
    <property type="entry name" value="Rhodanese"/>
    <property type="match status" value="2"/>
</dbReference>
<evidence type="ECO:0000313" key="5">
    <source>
        <dbReference type="EMBL" id="KXZ58834.1"/>
    </source>
</evidence>
<dbReference type="AlphaFoldDB" id="A0A150HA22"/>
<dbReference type="SUPFAM" id="SSF52821">
    <property type="entry name" value="Rhodanese/Cell cycle control phosphatase"/>
    <property type="match status" value="2"/>
</dbReference>
<keyword evidence="6" id="KW-1185">Reference proteome</keyword>
<dbReference type="InterPro" id="IPR001763">
    <property type="entry name" value="Rhodanese-like_dom"/>
</dbReference>
<protein>
    <submittedName>
        <fullName evidence="5">3-mercaptopyruvate sulfurtransferase</fullName>
        <ecNumber evidence="5">2.8.1.2</ecNumber>
    </submittedName>
</protein>
<dbReference type="GO" id="GO:0004792">
    <property type="term" value="F:thiosulfate-cyanide sulfurtransferase activity"/>
    <property type="evidence" value="ECO:0007669"/>
    <property type="project" value="TreeGrafter"/>
</dbReference>
<dbReference type="PANTHER" id="PTHR11364">
    <property type="entry name" value="THIOSULFATE SULFERTANSFERASE"/>
    <property type="match status" value="1"/>
</dbReference>
<dbReference type="Gene3D" id="3.40.250.10">
    <property type="entry name" value="Rhodanese-like domain"/>
    <property type="match status" value="2"/>
</dbReference>
<dbReference type="EMBL" id="LQQC01000008">
    <property type="protein sequence ID" value="KXZ58834.1"/>
    <property type="molecule type" value="Genomic_DNA"/>
</dbReference>
<keyword evidence="1 5" id="KW-0808">Transferase</keyword>
<dbReference type="CDD" id="cd01449">
    <property type="entry name" value="TST_Repeat_2"/>
    <property type="match status" value="1"/>
</dbReference>
<gene>
    <name evidence="5" type="primary">sseA_1</name>
    <name evidence="5" type="ORF">Bravens_00706</name>
</gene>
<dbReference type="GO" id="GO:0016784">
    <property type="term" value="F:3-mercaptopyruvate sulfurtransferase activity"/>
    <property type="evidence" value="ECO:0007669"/>
    <property type="project" value="UniProtKB-EC"/>
</dbReference>
<accession>A0A150HA22</accession>
<dbReference type="PATRIC" id="fig|479117.4.peg.705"/>
<dbReference type="RefSeq" id="WP_062020338.1">
    <property type="nucleotide sequence ID" value="NZ_LQQC01000008.1"/>
</dbReference>
<keyword evidence="5" id="KW-0670">Pyruvate</keyword>
<sequence>MSLITADALKAALADADAASRTVILDIRWTLPKPNGADDYAAGHIPGAQYADLDTQLSGTSDDPTLGRHPLPAPADLQETIRAWGITPDSTVVVYDDNSSLGAARGWWILRWAGLQDVRVLDGGLNAWKAAGGELSTETPQPAPSDITITTGTMPTVDADQAAATAALGTLIDARPSARFRGEDDSMDPRAGHIPGALNRPATENYRNGALLPQEELAAQFADLGADNGAVVAYCGSGVTACSNILALEQIGVRASLYSPSWSGWSADESRPVAKG</sequence>
<proteinExistence type="predicted"/>
<dbReference type="PROSITE" id="PS50206">
    <property type="entry name" value="RHODANESE_3"/>
    <property type="match status" value="2"/>
</dbReference>
<feature type="compositionally biased region" description="Basic and acidic residues" evidence="3">
    <location>
        <begin position="180"/>
        <end position="191"/>
    </location>
</feature>